<evidence type="ECO:0000256" key="3">
    <source>
        <dbReference type="ARBA" id="ARBA00022475"/>
    </source>
</evidence>
<dbReference type="GO" id="GO:0005524">
    <property type="term" value="F:ATP binding"/>
    <property type="evidence" value="ECO:0007669"/>
    <property type="project" value="UniProtKB-KW"/>
</dbReference>
<evidence type="ECO:0000256" key="4">
    <source>
        <dbReference type="ARBA" id="ARBA00022741"/>
    </source>
</evidence>
<dbReference type="GO" id="GO:0015833">
    <property type="term" value="P:peptide transport"/>
    <property type="evidence" value="ECO:0007669"/>
    <property type="project" value="InterPro"/>
</dbReference>
<dbReference type="Proteomes" id="UP000070433">
    <property type="component" value="Chromosome"/>
</dbReference>
<keyword evidence="5 7" id="KW-0067">ATP-binding</keyword>
<evidence type="ECO:0000256" key="5">
    <source>
        <dbReference type="ARBA" id="ARBA00022840"/>
    </source>
</evidence>
<keyword evidence="8" id="KW-1185">Reference proteome</keyword>
<dbReference type="InterPro" id="IPR050319">
    <property type="entry name" value="ABC_transp_ATP-bind"/>
</dbReference>
<dbReference type="PANTHER" id="PTHR43776">
    <property type="entry name" value="TRANSPORT ATP-BINDING PROTEIN"/>
    <property type="match status" value="1"/>
</dbReference>
<dbReference type="InterPro" id="IPR027417">
    <property type="entry name" value="P-loop_NTPase"/>
</dbReference>
<accession>A0A127JZS6</accession>
<evidence type="ECO:0000313" key="8">
    <source>
        <dbReference type="Proteomes" id="UP000070433"/>
    </source>
</evidence>
<feature type="domain" description="ABC transporter" evidence="6">
    <location>
        <begin position="7"/>
        <end position="261"/>
    </location>
</feature>
<dbReference type="PROSITE" id="PS50893">
    <property type="entry name" value="ABC_TRANSPORTER_2"/>
    <property type="match status" value="1"/>
</dbReference>
<dbReference type="GO" id="GO:0055085">
    <property type="term" value="P:transmembrane transport"/>
    <property type="evidence" value="ECO:0007669"/>
    <property type="project" value="UniProtKB-ARBA"/>
</dbReference>
<reference evidence="7 8" key="1">
    <citation type="journal article" date="2014" name="Int. J. Syst. Evol. Microbiol.">
        <title>Ramlibacter solisilvae sp. nov., isolated from forest soil, and emended description of the genus Ramlibacter.</title>
        <authorList>
            <person name="Lee H.J."/>
            <person name="Lee S.H."/>
            <person name="Lee S.S."/>
            <person name="Lee J.S."/>
            <person name="Kim Y."/>
            <person name="Kim S.C."/>
            <person name="Jeon C.O."/>
        </authorList>
    </citation>
    <scope>NUCLEOTIDE SEQUENCE [LARGE SCALE GENOMIC DNA]</scope>
    <source>
        <strain evidence="7 8">5-10</strain>
    </source>
</reference>
<dbReference type="EMBL" id="CP010951">
    <property type="protein sequence ID" value="AMO25429.1"/>
    <property type="molecule type" value="Genomic_DNA"/>
</dbReference>
<evidence type="ECO:0000259" key="6">
    <source>
        <dbReference type="PROSITE" id="PS50893"/>
    </source>
</evidence>
<dbReference type="InterPro" id="IPR013563">
    <property type="entry name" value="Oligopep_ABC_C"/>
</dbReference>
<evidence type="ECO:0000256" key="2">
    <source>
        <dbReference type="ARBA" id="ARBA00022448"/>
    </source>
</evidence>
<name>A0A127JZS6_9BURK</name>
<dbReference type="CDD" id="cd03257">
    <property type="entry name" value="ABC_NikE_OppD_transporters"/>
    <property type="match status" value="1"/>
</dbReference>
<proteinExistence type="inferred from homology"/>
<dbReference type="InterPro" id="IPR003439">
    <property type="entry name" value="ABC_transporter-like_ATP-bd"/>
</dbReference>
<keyword evidence="3" id="KW-1003">Cell membrane</keyword>
<dbReference type="AlphaFoldDB" id="A0A127JZS6"/>
<comment type="similarity">
    <text evidence="1">Belongs to the ABC transporter superfamily.</text>
</comment>
<gene>
    <name evidence="7" type="ORF">UC35_13040</name>
</gene>
<dbReference type="PROSITE" id="PS00211">
    <property type="entry name" value="ABC_TRANSPORTER_1"/>
    <property type="match status" value="1"/>
</dbReference>
<dbReference type="InterPro" id="IPR003593">
    <property type="entry name" value="AAA+_ATPase"/>
</dbReference>
<dbReference type="PATRIC" id="fig|94132.3.peg.2647"/>
<dbReference type="Gene3D" id="3.40.50.300">
    <property type="entry name" value="P-loop containing nucleotide triphosphate hydrolases"/>
    <property type="match status" value="1"/>
</dbReference>
<dbReference type="FunFam" id="3.40.50.300:FF:000016">
    <property type="entry name" value="Oligopeptide ABC transporter ATP-binding component"/>
    <property type="match status" value="1"/>
</dbReference>
<dbReference type="GO" id="GO:0016887">
    <property type="term" value="F:ATP hydrolysis activity"/>
    <property type="evidence" value="ECO:0007669"/>
    <property type="project" value="InterPro"/>
</dbReference>
<dbReference type="NCBIfam" id="TIGR01727">
    <property type="entry name" value="oligo_HPY"/>
    <property type="match status" value="1"/>
</dbReference>
<keyword evidence="3" id="KW-0472">Membrane</keyword>
<dbReference type="Pfam" id="PF00005">
    <property type="entry name" value="ABC_tran"/>
    <property type="match status" value="1"/>
</dbReference>
<evidence type="ECO:0000256" key="1">
    <source>
        <dbReference type="ARBA" id="ARBA00005417"/>
    </source>
</evidence>
<keyword evidence="4" id="KW-0547">Nucleotide-binding</keyword>
<organism evidence="7 8">
    <name type="scientific">Ramlibacter tataouinensis</name>
    <dbReference type="NCBI Taxonomy" id="94132"/>
    <lineage>
        <taxon>Bacteria</taxon>
        <taxon>Pseudomonadati</taxon>
        <taxon>Pseudomonadota</taxon>
        <taxon>Betaproteobacteria</taxon>
        <taxon>Burkholderiales</taxon>
        <taxon>Comamonadaceae</taxon>
        <taxon>Ramlibacter</taxon>
    </lineage>
</organism>
<dbReference type="InterPro" id="IPR017871">
    <property type="entry name" value="ABC_transporter-like_CS"/>
</dbReference>
<dbReference type="Pfam" id="PF08352">
    <property type="entry name" value="oligo_HPY"/>
    <property type="match status" value="1"/>
</dbReference>
<sequence>MSMIPLLEVREVHRRFSRGPTMLDRLRGKKPPVLHAVSGVSLTVMPGEVLGLVGESGCGKSTLGRLASGLMKPSDGDVLYRGESLESLRGAKQRSWRRAVQMVFQDPYASLNPRLRVDRLIIEAPVYHGLITASRRDERVTELLEAVGLPRDVAKRYPHEFSGGQRQRIGIARALAMQPELIVCDEPVAALDVSVQAQVLNLLISLRKSYSLSYLFISHDLGVMRFLCDRIAVMYLGKIVEIGSAEEVLSNPRHPYTQALVAAVPSATQRGSAPPVRGEIPSPMAPPPGCRFNPRCPFAIPRCKEVVPELEAISEREQRMVACIRSKEVFVTQ</sequence>
<dbReference type="SMART" id="SM00382">
    <property type="entry name" value="AAA"/>
    <property type="match status" value="1"/>
</dbReference>
<protein>
    <submittedName>
        <fullName evidence="7">Peptide ABC transporter ATP-binding protein</fullName>
    </submittedName>
</protein>
<dbReference type="PANTHER" id="PTHR43776:SF7">
    <property type="entry name" value="D,D-DIPEPTIDE TRANSPORT ATP-BINDING PROTEIN DDPF-RELATED"/>
    <property type="match status" value="1"/>
</dbReference>
<keyword evidence="2" id="KW-0813">Transport</keyword>
<dbReference type="SUPFAM" id="SSF52540">
    <property type="entry name" value="P-loop containing nucleoside triphosphate hydrolases"/>
    <property type="match status" value="1"/>
</dbReference>
<evidence type="ECO:0000313" key="7">
    <source>
        <dbReference type="EMBL" id="AMO25429.1"/>
    </source>
</evidence>